<dbReference type="AlphaFoldDB" id="A0A5B8MR96"/>
<keyword evidence="2" id="KW-0274">FAD</keyword>
<dbReference type="SUPFAM" id="SSF52425">
    <property type="entry name" value="Cryptochrome/photolyase, N-terminal domain"/>
    <property type="match status" value="1"/>
</dbReference>
<protein>
    <submittedName>
        <fullName evidence="5">DNA photolyase</fullName>
    </submittedName>
</protein>
<dbReference type="GO" id="GO:0000719">
    <property type="term" value="P:photoreactive repair"/>
    <property type="evidence" value="ECO:0007669"/>
    <property type="project" value="TreeGrafter"/>
</dbReference>
<evidence type="ECO:0000313" key="5">
    <source>
        <dbReference type="EMBL" id="QDZ22901.1"/>
    </source>
</evidence>
<dbReference type="Gene3D" id="3.40.50.620">
    <property type="entry name" value="HUPs"/>
    <property type="match status" value="1"/>
</dbReference>
<accession>A0A5B8MR96</accession>
<organism evidence="5 6">
    <name type="scientific">Chloropicon primus</name>
    <dbReference type="NCBI Taxonomy" id="1764295"/>
    <lineage>
        <taxon>Eukaryota</taxon>
        <taxon>Viridiplantae</taxon>
        <taxon>Chlorophyta</taxon>
        <taxon>Chloropicophyceae</taxon>
        <taxon>Chloropicales</taxon>
        <taxon>Chloropicaceae</taxon>
        <taxon>Chloropicon</taxon>
    </lineage>
</organism>
<feature type="domain" description="Photolyase/cryptochrome alpha/beta" evidence="4">
    <location>
        <begin position="123"/>
        <end position="265"/>
    </location>
</feature>
<dbReference type="PANTHER" id="PTHR11455">
    <property type="entry name" value="CRYPTOCHROME"/>
    <property type="match status" value="1"/>
</dbReference>
<dbReference type="Gene3D" id="1.25.40.80">
    <property type="match status" value="1"/>
</dbReference>
<evidence type="ECO:0000256" key="3">
    <source>
        <dbReference type="SAM" id="MobiDB-lite"/>
    </source>
</evidence>
<keyword evidence="2" id="KW-0285">Flavoprotein</keyword>
<reference evidence="5 6" key="1">
    <citation type="submission" date="2018-07" db="EMBL/GenBank/DDBJ databases">
        <title>The complete nuclear genome of the prasinophyte Chloropicon primus (CCMP1205).</title>
        <authorList>
            <person name="Pombert J.-F."/>
            <person name="Otis C."/>
            <person name="Turmel M."/>
            <person name="Lemieux C."/>
        </authorList>
    </citation>
    <scope>NUCLEOTIDE SEQUENCE [LARGE SCALE GENOMIC DNA]</scope>
    <source>
        <strain evidence="5 6">CCMP1205</strain>
    </source>
</reference>
<dbReference type="InterPro" id="IPR006050">
    <property type="entry name" value="DNA_photolyase_N"/>
</dbReference>
<name>A0A5B8MR96_9CHLO</name>
<dbReference type="Pfam" id="PF00875">
    <property type="entry name" value="DNA_photolyase"/>
    <property type="match status" value="1"/>
</dbReference>
<gene>
    <name evidence="5" type="ORF">A3770_09p54190</name>
</gene>
<dbReference type="InterPro" id="IPR036134">
    <property type="entry name" value="Crypto/Photolyase_FAD-like_sf"/>
</dbReference>
<sequence>MMPPSLASFSLAHSSRLASAAQVQLVRRGDRSKRVRRSGPSGNRPRAGVAEHEQGQGPASTRLRGEGFLERSRQLRLVLTSPFQVLLGRLSQVRRGRGPREACELAGQSTDPTPPSGAGPSGEAGVLWFRNDLRVHDNEALSEAMKRCSSILPVFCFDTREYGGSGGSSAQKNKGRFDRAGPYKAAFTQEAVRALRKKLKSLGSDLVVRVGKPEDIIPELCDEVKATLVFCQGEVSKRDREIEEAVEKAIKSSNKSVTGGKERRLERCWGSSTLHHIDDVPFELKSMPTNYSAFCKQLQSAEIKPPARTPKKLKEWPALARGKIPRGNIPTLQELGLDSPASKALHIKTKDGCRARGGEDRALSYLKHHSKKVKGGLLPRGMNRGKLQRQGVQSLPDQLAPWFSLGCVSVKRACEEVLGGARESTSSIAEVKRGEEKEFLFELLWRDFFRFSRMKMAQAST</sequence>
<evidence type="ECO:0000313" key="6">
    <source>
        <dbReference type="Proteomes" id="UP000316726"/>
    </source>
</evidence>
<feature type="region of interest" description="Disordered" evidence="3">
    <location>
        <begin position="97"/>
        <end position="121"/>
    </location>
</feature>
<evidence type="ECO:0000259" key="4">
    <source>
        <dbReference type="PROSITE" id="PS51645"/>
    </source>
</evidence>
<feature type="binding site" evidence="2">
    <location>
        <begin position="442"/>
        <end position="449"/>
    </location>
    <ligand>
        <name>FAD</name>
        <dbReference type="ChEBI" id="CHEBI:57692"/>
    </ligand>
</feature>
<keyword evidence="6" id="KW-1185">Reference proteome</keyword>
<feature type="region of interest" description="Disordered" evidence="3">
    <location>
        <begin position="22"/>
        <end position="63"/>
    </location>
</feature>
<dbReference type="InterPro" id="IPR002081">
    <property type="entry name" value="Cryptochrome/DNA_photolyase_1"/>
</dbReference>
<dbReference type="SUPFAM" id="SSF48173">
    <property type="entry name" value="Cryptochrome/photolyase FAD-binding domain"/>
    <property type="match status" value="1"/>
</dbReference>
<keyword evidence="5" id="KW-0456">Lyase</keyword>
<evidence type="ECO:0000256" key="1">
    <source>
        <dbReference type="ARBA" id="ARBA00005862"/>
    </source>
</evidence>
<dbReference type="OrthoDB" id="435881at2759"/>
<dbReference type="InterPro" id="IPR036155">
    <property type="entry name" value="Crypto/Photolyase_N_sf"/>
</dbReference>
<dbReference type="EMBL" id="CP031042">
    <property type="protein sequence ID" value="QDZ22901.1"/>
    <property type="molecule type" value="Genomic_DNA"/>
</dbReference>
<dbReference type="GO" id="GO:0003677">
    <property type="term" value="F:DNA binding"/>
    <property type="evidence" value="ECO:0007669"/>
    <property type="project" value="TreeGrafter"/>
</dbReference>
<comment type="cofactor">
    <cofactor evidence="2">
        <name>FAD</name>
        <dbReference type="ChEBI" id="CHEBI:57692"/>
    </cofactor>
    <text evidence="2">Binds 1 FAD per subunit.</text>
</comment>
<dbReference type="InterPro" id="IPR014729">
    <property type="entry name" value="Rossmann-like_a/b/a_fold"/>
</dbReference>
<dbReference type="GO" id="GO:0003904">
    <property type="term" value="F:deoxyribodipyrimidine photo-lyase activity"/>
    <property type="evidence" value="ECO:0007669"/>
    <property type="project" value="TreeGrafter"/>
</dbReference>
<comment type="similarity">
    <text evidence="1">Belongs to the DNA photolyase class-1 family.</text>
</comment>
<dbReference type="PROSITE" id="PS51645">
    <property type="entry name" value="PHR_CRY_ALPHA_BETA"/>
    <property type="match status" value="1"/>
</dbReference>
<dbReference type="GO" id="GO:0071949">
    <property type="term" value="F:FAD binding"/>
    <property type="evidence" value="ECO:0007669"/>
    <property type="project" value="TreeGrafter"/>
</dbReference>
<proteinExistence type="inferred from homology"/>
<feature type="binding site" evidence="2">
    <location>
        <position position="439"/>
    </location>
    <ligand>
        <name>FAD</name>
        <dbReference type="ChEBI" id="CHEBI:57692"/>
    </ligand>
</feature>
<evidence type="ECO:0000256" key="2">
    <source>
        <dbReference type="PIRSR" id="PIRSR602081-1"/>
    </source>
</evidence>
<dbReference type="STRING" id="1764295.A0A5B8MR96"/>
<dbReference type="Proteomes" id="UP000316726">
    <property type="component" value="Chromosome 9"/>
</dbReference>
<dbReference type="PANTHER" id="PTHR11455:SF2">
    <property type="entry name" value="BLUE-LIGHT PHOTORECEPTOR PHR2"/>
    <property type="match status" value="1"/>
</dbReference>